<gene>
    <name evidence="2" type="ORF">BSTOLATCC_MIC5098</name>
</gene>
<proteinExistence type="predicted"/>
<feature type="transmembrane region" description="Helical" evidence="1">
    <location>
        <begin position="56"/>
        <end position="74"/>
    </location>
</feature>
<accession>A0AAU9I968</accession>
<evidence type="ECO:0000256" key="1">
    <source>
        <dbReference type="SAM" id="Phobius"/>
    </source>
</evidence>
<feature type="transmembrane region" description="Helical" evidence="1">
    <location>
        <begin position="80"/>
        <end position="104"/>
    </location>
</feature>
<dbReference type="AlphaFoldDB" id="A0AAU9I968"/>
<name>A0AAU9I968_9CILI</name>
<protein>
    <submittedName>
        <fullName evidence="2">Uncharacterized protein</fullName>
    </submittedName>
</protein>
<reference evidence="2" key="1">
    <citation type="submission" date="2021-09" db="EMBL/GenBank/DDBJ databases">
        <authorList>
            <consortium name="AG Swart"/>
            <person name="Singh M."/>
            <person name="Singh A."/>
            <person name="Seah K."/>
            <person name="Emmerich C."/>
        </authorList>
    </citation>
    <scope>NUCLEOTIDE SEQUENCE</scope>
    <source>
        <strain evidence="2">ATCC30299</strain>
    </source>
</reference>
<keyword evidence="1" id="KW-0812">Transmembrane</keyword>
<feature type="transmembrane region" description="Helical" evidence="1">
    <location>
        <begin position="116"/>
        <end position="136"/>
    </location>
</feature>
<sequence>MREIIAAFTQIFVCVYMNSDSWVEERTLLWTLTILFYYISSILLKKHSWQKDEKICLILGLATFALFSGFLLSYCSAVDHWIIFLATALVDIIVAVLQFCPPLYLDNHGLSGNFRLLHGFLLVMMSSMVLTGKLSFRLVLDMVPSHLSWQTWGLIKECRSSRDDTKKSIVSTAIILGKHGCFKMIVLFCLFSDLYIAIDMASYSISRGLPLLLIPWQIRISYKLKYMKIGSLSAEAFAYMIVFNALIVLGIAYK</sequence>
<evidence type="ECO:0000313" key="2">
    <source>
        <dbReference type="EMBL" id="CAG9311838.1"/>
    </source>
</evidence>
<dbReference type="EMBL" id="CAJZBQ010000005">
    <property type="protein sequence ID" value="CAG9311838.1"/>
    <property type="molecule type" value="Genomic_DNA"/>
</dbReference>
<keyword evidence="1" id="KW-0472">Membrane</keyword>
<keyword evidence="1" id="KW-1133">Transmembrane helix</keyword>
<feature type="transmembrane region" description="Helical" evidence="1">
    <location>
        <begin position="27"/>
        <end position="44"/>
    </location>
</feature>
<evidence type="ECO:0000313" key="3">
    <source>
        <dbReference type="Proteomes" id="UP001162131"/>
    </source>
</evidence>
<feature type="transmembrane region" description="Helical" evidence="1">
    <location>
        <begin position="236"/>
        <end position="253"/>
    </location>
</feature>
<keyword evidence="3" id="KW-1185">Reference proteome</keyword>
<organism evidence="2 3">
    <name type="scientific">Blepharisma stoltei</name>
    <dbReference type="NCBI Taxonomy" id="1481888"/>
    <lineage>
        <taxon>Eukaryota</taxon>
        <taxon>Sar</taxon>
        <taxon>Alveolata</taxon>
        <taxon>Ciliophora</taxon>
        <taxon>Postciliodesmatophora</taxon>
        <taxon>Heterotrichea</taxon>
        <taxon>Heterotrichida</taxon>
        <taxon>Blepharismidae</taxon>
        <taxon>Blepharisma</taxon>
    </lineage>
</organism>
<comment type="caution">
    <text evidence="2">The sequence shown here is derived from an EMBL/GenBank/DDBJ whole genome shotgun (WGS) entry which is preliminary data.</text>
</comment>
<dbReference type="Proteomes" id="UP001162131">
    <property type="component" value="Unassembled WGS sequence"/>
</dbReference>